<protein>
    <submittedName>
        <fullName evidence="1">Uncharacterized protein</fullName>
    </submittedName>
</protein>
<name>A0ABV4DVV2_9CLOT</name>
<dbReference type="EMBL" id="JBGFFE010000007">
    <property type="protein sequence ID" value="MEY8763375.1"/>
    <property type="molecule type" value="Genomic_DNA"/>
</dbReference>
<dbReference type="Proteomes" id="UP001565220">
    <property type="component" value="Unassembled WGS sequence"/>
</dbReference>
<proteinExistence type="predicted"/>
<reference evidence="1 2" key="1">
    <citation type="submission" date="2024-08" db="EMBL/GenBank/DDBJ databases">
        <title>Clostridium lapicellarii sp. nov., and Clostridium renhuaiense sp. nov., two species isolated from the mud in a fermentation cellar used for producing sauce-flavour Chinese liquors.</title>
        <authorList>
            <person name="Yang F."/>
            <person name="Wang H."/>
            <person name="Chen L.Q."/>
            <person name="Zhou N."/>
            <person name="Lu J.J."/>
            <person name="Pu X.X."/>
            <person name="Wan B."/>
            <person name="Wang L."/>
            <person name="Liu S.J."/>
        </authorList>
    </citation>
    <scope>NUCLEOTIDE SEQUENCE [LARGE SCALE GENOMIC DNA]</scope>
    <source>
        <strain evidence="1 2">MT-113</strain>
    </source>
</reference>
<dbReference type="RefSeq" id="WP_369868779.1">
    <property type="nucleotide sequence ID" value="NZ_JBGFFE010000007.1"/>
</dbReference>
<evidence type="ECO:0000313" key="2">
    <source>
        <dbReference type="Proteomes" id="UP001565220"/>
    </source>
</evidence>
<gene>
    <name evidence="1" type="ORF">AB8S09_06935</name>
</gene>
<organism evidence="1 2">
    <name type="scientific">Clostridium lapidicellarium</name>
    <dbReference type="NCBI Taxonomy" id="3240931"/>
    <lineage>
        <taxon>Bacteria</taxon>
        <taxon>Bacillati</taxon>
        <taxon>Bacillota</taxon>
        <taxon>Clostridia</taxon>
        <taxon>Eubacteriales</taxon>
        <taxon>Clostridiaceae</taxon>
        <taxon>Clostridium</taxon>
    </lineage>
</organism>
<sequence length="146" mass="17268">MKFTGELIRKAHEETRNMKKEFPIVTYKFQFGLEMSYLLSEIKGVENTMVELKGSEKQVAWAKKIYEKDFLGEYKKFPETRLAGVKGLEQKGKVLMDEIEKIDNAVWFIDYRTGNIPFKGGFYNMIRRIWKGESMDTVLSLDEYRR</sequence>
<keyword evidence="2" id="KW-1185">Reference proteome</keyword>
<evidence type="ECO:0000313" key="1">
    <source>
        <dbReference type="EMBL" id="MEY8763375.1"/>
    </source>
</evidence>
<comment type="caution">
    <text evidence="1">The sequence shown here is derived from an EMBL/GenBank/DDBJ whole genome shotgun (WGS) entry which is preliminary data.</text>
</comment>
<accession>A0ABV4DVV2</accession>